<feature type="domain" description="U1-type" evidence="2">
    <location>
        <begin position="361"/>
        <end position="391"/>
    </location>
</feature>
<dbReference type="InterPro" id="IPR013087">
    <property type="entry name" value="Znf_C2H2_type"/>
</dbReference>
<keyword evidence="3" id="KW-1185">Reference proteome</keyword>
<dbReference type="GeneID" id="104598522"/>
<feature type="compositionally biased region" description="Gly residues" evidence="1">
    <location>
        <begin position="253"/>
        <end position="270"/>
    </location>
</feature>
<dbReference type="Pfam" id="PF12874">
    <property type="entry name" value="zf-met"/>
    <property type="match status" value="2"/>
</dbReference>
<name>A0A1U8A2E0_NELNU</name>
<feature type="region of interest" description="Disordered" evidence="1">
    <location>
        <begin position="88"/>
        <end position="114"/>
    </location>
</feature>
<feature type="compositionally biased region" description="Basic and acidic residues" evidence="1">
    <location>
        <begin position="568"/>
        <end position="581"/>
    </location>
</feature>
<dbReference type="AlphaFoldDB" id="A0A1U8A2E0"/>
<dbReference type="GO" id="GO:0008270">
    <property type="term" value="F:zinc ion binding"/>
    <property type="evidence" value="ECO:0007669"/>
    <property type="project" value="InterPro"/>
</dbReference>
<feature type="compositionally biased region" description="Basic residues" evidence="1">
    <location>
        <begin position="283"/>
        <end position="299"/>
    </location>
</feature>
<dbReference type="InParanoid" id="A0A1U8A2E0"/>
<dbReference type="Gene3D" id="3.30.160.60">
    <property type="entry name" value="Classic Zinc Finger"/>
    <property type="match status" value="2"/>
</dbReference>
<dbReference type="SMART" id="SM00451">
    <property type="entry name" value="ZnF_U1"/>
    <property type="match status" value="2"/>
</dbReference>
<feature type="compositionally biased region" description="Pro residues" evidence="1">
    <location>
        <begin position="227"/>
        <end position="245"/>
    </location>
</feature>
<dbReference type="Proteomes" id="UP000189703">
    <property type="component" value="Unplaced"/>
</dbReference>
<dbReference type="eggNOG" id="ENOG502RFWQ">
    <property type="taxonomic scope" value="Eukaryota"/>
</dbReference>
<accession>A0A1U8A2E0</accession>
<feature type="region of interest" description="Disordered" evidence="1">
    <location>
        <begin position="464"/>
        <end position="581"/>
    </location>
</feature>
<feature type="region of interest" description="Disordered" evidence="1">
    <location>
        <begin position="735"/>
        <end position="790"/>
    </location>
</feature>
<dbReference type="SUPFAM" id="SSF57667">
    <property type="entry name" value="beta-beta-alpha zinc fingers"/>
    <property type="match status" value="2"/>
</dbReference>
<evidence type="ECO:0000256" key="1">
    <source>
        <dbReference type="SAM" id="MobiDB-lite"/>
    </source>
</evidence>
<reference evidence="4" key="1">
    <citation type="submission" date="2025-08" db="UniProtKB">
        <authorList>
            <consortium name="RefSeq"/>
        </authorList>
    </citation>
    <scope>IDENTIFICATION</scope>
</reference>
<evidence type="ECO:0000313" key="3">
    <source>
        <dbReference type="Proteomes" id="UP000189703"/>
    </source>
</evidence>
<dbReference type="RefSeq" id="XP_010258936.1">
    <property type="nucleotide sequence ID" value="XM_010260634.2"/>
</dbReference>
<dbReference type="OMA" id="PQVAWCD"/>
<feature type="compositionally biased region" description="Polar residues" evidence="1">
    <location>
        <begin position="507"/>
        <end position="525"/>
    </location>
</feature>
<dbReference type="STRING" id="4432.A0A1U8A2E0"/>
<feature type="region of interest" description="Disordered" evidence="1">
    <location>
        <begin position="1"/>
        <end position="57"/>
    </location>
</feature>
<dbReference type="InterPro" id="IPR036236">
    <property type="entry name" value="Znf_C2H2_sf"/>
</dbReference>
<dbReference type="GO" id="GO:0003676">
    <property type="term" value="F:nucleic acid binding"/>
    <property type="evidence" value="ECO:0007669"/>
    <property type="project" value="InterPro"/>
</dbReference>
<feature type="compositionally biased region" description="Polar residues" evidence="1">
    <location>
        <begin position="781"/>
        <end position="790"/>
    </location>
</feature>
<feature type="compositionally biased region" description="Low complexity" evidence="1">
    <location>
        <begin position="10"/>
        <end position="46"/>
    </location>
</feature>
<evidence type="ECO:0000313" key="4">
    <source>
        <dbReference type="RefSeq" id="XP_010258936.1"/>
    </source>
</evidence>
<feature type="compositionally biased region" description="Polar residues" evidence="1">
    <location>
        <begin position="756"/>
        <end position="766"/>
    </location>
</feature>
<feature type="compositionally biased region" description="Basic and acidic residues" evidence="1">
    <location>
        <begin position="530"/>
        <end position="550"/>
    </location>
</feature>
<protein>
    <submittedName>
        <fullName evidence="4">Glutenin, high molecular weight subunit DX5-like</fullName>
    </submittedName>
</protein>
<feature type="domain" description="U1-type" evidence="2">
    <location>
        <begin position="585"/>
        <end position="619"/>
    </location>
</feature>
<feature type="compositionally biased region" description="Low complexity" evidence="1">
    <location>
        <begin position="88"/>
        <end position="103"/>
    </location>
</feature>
<dbReference type="PANTHER" id="PTHR47487">
    <property type="entry name" value="OS06G0651300 PROTEIN-RELATED"/>
    <property type="match status" value="1"/>
</dbReference>
<dbReference type="OrthoDB" id="434647at2759"/>
<evidence type="ECO:0000259" key="2">
    <source>
        <dbReference type="SMART" id="SM00451"/>
    </source>
</evidence>
<sequence length="790" mass="85646">MDLSALTEAQQQQLQQFHQQLQQHQLQQQQEQQQQQQQQQIQQQQQDYYDPSQTQAYDQSTQAYYPYHHYQQQQHYAYYHPDYANAYQQPQQQQQPQPSAAQADSTPIQPPGISIPAEASQLLAAAAAAAAAQGQQQGQVHGQSQGQVQAHVQQQQNAYYPQGVGEQQQAANSSYPVPPGLNPAAAAAVAALSQLTHFAGTMDAAERAMAGLQERQWHTKNGGYGHMPPPGSMPYGPHGPFPMRPPVGRSAYRGGGRRGGGSFRGGGRGNFGQRQPRADGSGHHFRGRGRMGKGGRRFQQHAASSSASGQEPAALAQGEADVQGEALQAERQLQSVPAQPPVSAPVPGQSAPNRRPPQIAWCELCRVDCTSLDILEQHKNGKRHKKNLQRIEELKNAKKPLPAIQVEQKPLPALKSESMVQPASVQEIQPDNVQGMQPENIQGAQPENVEGLQADNMQGIQAEHVEGVQSENVLEAGPDNVQEGQPENVQGAGESKPPIAENLPTEAPSNENKIEIEQQNSSVEQPGTADVERAEAPGKRQRFGRFDSRRRGIKRKMRGGGRGGKRTRTSEGPRKPVEPPKPKEVVPLICDLCNVKCDTQTVFDCHLAGKKHLSKLKRFQGHQAMFGPVGLQALYPPSPSAHSTFVITQGHQQAFYSPHVFLPQQAAYRPPQAQQAAAASSQPQVQPLESQVTDVTLESGNEIAVAVESKKRQSVVVEMGNQQGHMVEAISEKIPESGGMEVGSSLDNLVVPASGNGDTRGNQTPSVKDDSGPVSDMGLPQPNTCEDSQP</sequence>
<feature type="compositionally biased region" description="Basic residues" evidence="1">
    <location>
        <begin position="551"/>
        <end position="567"/>
    </location>
</feature>
<gene>
    <name evidence="4" type="primary">LOC104598522</name>
</gene>
<dbReference type="InterPro" id="IPR003604">
    <property type="entry name" value="Matrin/U1-like-C_Znf_C2H2"/>
</dbReference>
<proteinExistence type="predicted"/>
<feature type="region of interest" description="Disordered" evidence="1">
    <location>
        <begin position="220"/>
        <end position="354"/>
    </location>
</feature>
<dbReference type="KEGG" id="nnu:104598522"/>
<organism evidence="3 4">
    <name type="scientific">Nelumbo nucifera</name>
    <name type="common">Sacred lotus</name>
    <dbReference type="NCBI Taxonomy" id="4432"/>
    <lineage>
        <taxon>Eukaryota</taxon>
        <taxon>Viridiplantae</taxon>
        <taxon>Streptophyta</taxon>
        <taxon>Embryophyta</taxon>
        <taxon>Tracheophyta</taxon>
        <taxon>Spermatophyta</taxon>
        <taxon>Magnoliopsida</taxon>
        <taxon>Proteales</taxon>
        <taxon>Nelumbonaceae</taxon>
        <taxon>Nelumbo</taxon>
    </lineage>
</organism>
<dbReference type="PANTHER" id="PTHR47487:SF12">
    <property type="entry name" value="GLUTENIN, HIGH MOLECULAR WEIGHT SUBUNIT DX5-LIKE"/>
    <property type="match status" value="1"/>
</dbReference>